<protein>
    <submittedName>
        <fullName evidence="1">Uncharacterized protein</fullName>
    </submittedName>
</protein>
<dbReference type="Proteomes" id="UP000323454">
    <property type="component" value="Unassembled WGS sequence"/>
</dbReference>
<reference evidence="1 2" key="1">
    <citation type="submission" date="2019-09" db="EMBL/GenBank/DDBJ databases">
        <title>Goodfellowia gen. nov., a new genus of the Pseudonocardineae related to Actinoalloteichus, containing Goodfellowia coeruleoviolacea gen. nov., comb. nov. gen. nov., comb. nov.</title>
        <authorList>
            <person name="Labeda D."/>
        </authorList>
    </citation>
    <scope>NUCLEOTIDE SEQUENCE [LARGE SCALE GENOMIC DNA]</scope>
    <source>
        <strain evidence="1 2">AN110305</strain>
    </source>
</reference>
<evidence type="ECO:0000313" key="1">
    <source>
        <dbReference type="EMBL" id="KAA2253325.1"/>
    </source>
</evidence>
<evidence type="ECO:0000313" key="2">
    <source>
        <dbReference type="Proteomes" id="UP000323454"/>
    </source>
</evidence>
<proteinExistence type="predicted"/>
<comment type="caution">
    <text evidence="1">The sequence shown here is derived from an EMBL/GenBank/DDBJ whole genome shotgun (WGS) entry which is preliminary data.</text>
</comment>
<dbReference type="AlphaFoldDB" id="A0A5B2WPE9"/>
<organism evidence="1 2">
    <name type="scientific">Solihabitans fulvus</name>
    <dbReference type="NCBI Taxonomy" id="1892852"/>
    <lineage>
        <taxon>Bacteria</taxon>
        <taxon>Bacillati</taxon>
        <taxon>Actinomycetota</taxon>
        <taxon>Actinomycetes</taxon>
        <taxon>Pseudonocardiales</taxon>
        <taxon>Pseudonocardiaceae</taxon>
        <taxon>Solihabitans</taxon>
    </lineage>
</organism>
<gene>
    <name evidence="1" type="ORF">F0L68_33495</name>
</gene>
<name>A0A5B2WPE9_9PSEU</name>
<sequence>MRGVGVVTSPTPPPRGLNVDIDAASAAALDNAADRMRVTVTEATWLLISLGDLVFRALDADGTVVVHHEDGSMEHLALCDKPSPDGGAS</sequence>
<keyword evidence="2" id="KW-1185">Reference proteome</keyword>
<accession>A0A5B2WPE9</accession>
<dbReference type="RefSeq" id="WP_149853890.1">
    <property type="nucleotide sequence ID" value="NZ_VUOB01000067.1"/>
</dbReference>
<reference evidence="1 2" key="2">
    <citation type="submission" date="2019-09" db="EMBL/GenBank/DDBJ databases">
        <authorList>
            <person name="Jin C."/>
        </authorList>
    </citation>
    <scope>NUCLEOTIDE SEQUENCE [LARGE SCALE GENOMIC DNA]</scope>
    <source>
        <strain evidence="1 2">AN110305</strain>
    </source>
</reference>
<dbReference type="EMBL" id="VUOB01000067">
    <property type="protein sequence ID" value="KAA2253325.1"/>
    <property type="molecule type" value="Genomic_DNA"/>
</dbReference>